<dbReference type="Pfam" id="PF00067">
    <property type="entry name" value="p450"/>
    <property type="match status" value="1"/>
</dbReference>
<dbReference type="GO" id="GO:0004497">
    <property type="term" value="F:monooxygenase activity"/>
    <property type="evidence" value="ECO:0007669"/>
    <property type="project" value="UniProtKB-KW"/>
</dbReference>
<dbReference type="EMBL" id="GL876968">
    <property type="protein sequence ID" value="KLU85227.1"/>
    <property type="molecule type" value="Genomic_DNA"/>
</dbReference>
<keyword evidence="2 5" id="KW-0349">Heme</keyword>
<evidence type="ECO:0008006" key="10">
    <source>
        <dbReference type="Google" id="ProtNLM"/>
    </source>
</evidence>
<dbReference type="PANTHER" id="PTHR24305">
    <property type="entry name" value="CYTOCHROME P450"/>
    <property type="match status" value="1"/>
</dbReference>
<proteinExistence type="inferred from homology"/>
<name>A0A0C4DW83_MAGP6</name>
<dbReference type="OMA" id="WNILVHR"/>
<keyword evidence="6" id="KW-0560">Oxidoreductase</keyword>
<reference evidence="8" key="4">
    <citation type="journal article" date="2015" name="G3 (Bethesda)">
        <title>Genome sequences of three phytopathogenic species of the Magnaporthaceae family of fungi.</title>
        <authorList>
            <person name="Okagaki L.H."/>
            <person name="Nunes C.C."/>
            <person name="Sailsbery J."/>
            <person name="Clay B."/>
            <person name="Brown D."/>
            <person name="John T."/>
            <person name="Oh Y."/>
            <person name="Young N."/>
            <person name="Fitzgerald M."/>
            <person name="Haas B.J."/>
            <person name="Zeng Q."/>
            <person name="Young S."/>
            <person name="Adiconis X."/>
            <person name="Fan L."/>
            <person name="Levin J.Z."/>
            <person name="Mitchell T.K."/>
            <person name="Okubara P.A."/>
            <person name="Farman M.L."/>
            <person name="Kohn L.M."/>
            <person name="Birren B."/>
            <person name="Ma L.-J."/>
            <person name="Dean R.A."/>
        </authorList>
    </citation>
    <scope>NUCLEOTIDE SEQUENCE</scope>
    <source>
        <strain evidence="8">ATCC 64411 / 73-15</strain>
    </source>
</reference>
<comment type="similarity">
    <text evidence="6">Belongs to the cytochrome P450 family.</text>
</comment>
<dbReference type="InterPro" id="IPR017972">
    <property type="entry name" value="Cyt_P450_CS"/>
</dbReference>
<dbReference type="PRINTS" id="PR00463">
    <property type="entry name" value="EP450I"/>
</dbReference>
<evidence type="ECO:0000256" key="2">
    <source>
        <dbReference type="ARBA" id="ARBA00022617"/>
    </source>
</evidence>
<dbReference type="eggNOG" id="KOG0157">
    <property type="taxonomic scope" value="Eukaryota"/>
</dbReference>
<dbReference type="OrthoDB" id="1470350at2759"/>
<reference evidence="8" key="5">
    <citation type="submission" date="2015-06" db="UniProtKB">
        <authorList>
            <consortium name="EnsemblFungi"/>
        </authorList>
    </citation>
    <scope>IDENTIFICATION</scope>
    <source>
        <strain evidence="8">ATCC 64411</strain>
    </source>
</reference>
<gene>
    <name evidence="7" type="ORF">MAPG_04257</name>
</gene>
<sequence length="496" mass="55813">MITLIAELLLAGALLAASLFWFFLLPPRHPRDVPAIPFWVALVPFFREVDQADTFKRYVEGPLRRRGAVKIFFSGQWNILLHRPSYLLEIFKQEEIFQKSGNQKKIPHSVLAAFLGDNIITGRADDWKAYKSVIKPGLQRTSEVDILERNAALLCNVIDTTRQVTPGGVTHMQDLLQRYSMANCAGMLLQVDLPQTIESDVPLNTLQLAVKREIFKPVFLNFPFLDRLPLPSRMYARKLVRDFRHQLQSALETSHAAETTEKTQLSSNKLGARLLGALRSGIFNQKQFLDNLLIVFVAGQENPQLGMISMMYLLAKHPEIQDQLYAEISKLGGDSTLQQGQALPQDPCAASQVLEDIPLMTAIILESLRLFPPIAQLINRRVAPAEGALLGGTTYIPQGTYVGYSCYSTNRDPTAWGPDENGFRPGRWGSSAAEIQQQYKQRRARGEFISFHGGIRACLGEKMALLEMRVTLWVLVGRFRWALDPTWPDRMTPSPA</sequence>
<dbReference type="PANTHER" id="PTHR24305:SF223">
    <property type="entry name" value="CYTOCHROME P450-DIT2"/>
    <property type="match status" value="1"/>
</dbReference>
<dbReference type="Proteomes" id="UP000011715">
    <property type="component" value="Unassembled WGS sequence"/>
</dbReference>
<dbReference type="PROSITE" id="PS00086">
    <property type="entry name" value="CYTOCHROME_P450"/>
    <property type="match status" value="1"/>
</dbReference>
<keyword evidence="9" id="KW-1185">Reference proteome</keyword>
<dbReference type="GO" id="GO:0016705">
    <property type="term" value="F:oxidoreductase activity, acting on paired donors, with incorporation or reduction of molecular oxygen"/>
    <property type="evidence" value="ECO:0007669"/>
    <property type="project" value="InterPro"/>
</dbReference>
<organism evidence="8 9">
    <name type="scientific">Magnaporthiopsis poae (strain ATCC 64411 / 73-15)</name>
    <name type="common">Kentucky bluegrass fungus</name>
    <name type="synonym">Magnaporthe poae</name>
    <dbReference type="NCBI Taxonomy" id="644358"/>
    <lineage>
        <taxon>Eukaryota</taxon>
        <taxon>Fungi</taxon>
        <taxon>Dikarya</taxon>
        <taxon>Ascomycota</taxon>
        <taxon>Pezizomycotina</taxon>
        <taxon>Sordariomycetes</taxon>
        <taxon>Sordariomycetidae</taxon>
        <taxon>Magnaporthales</taxon>
        <taxon>Magnaporthaceae</taxon>
        <taxon>Magnaporthiopsis</taxon>
    </lineage>
</organism>
<dbReference type="GO" id="GO:0005506">
    <property type="term" value="F:iron ion binding"/>
    <property type="evidence" value="ECO:0007669"/>
    <property type="project" value="InterPro"/>
</dbReference>
<keyword evidence="6" id="KW-0503">Monooxygenase</keyword>
<evidence type="ECO:0000256" key="6">
    <source>
        <dbReference type="RuleBase" id="RU000461"/>
    </source>
</evidence>
<dbReference type="InterPro" id="IPR036396">
    <property type="entry name" value="Cyt_P450_sf"/>
</dbReference>
<evidence type="ECO:0000256" key="5">
    <source>
        <dbReference type="PIRSR" id="PIRSR602401-1"/>
    </source>
</evidence>
<feature type="binding site" description="axial binding residue" evidence="5">
    <location>
        <position position="458"/>
    </location>
    <ligand>
        <name>heme</name>
        <dbReference type="ChEBI" id="CHEBI:30413"/>
    </ligand>
    <ligandPart>
        <name>Fe</name>
        <dbReference type="ChEBI" id="CHEBI:18248"/>
    </ligandPart>
</feature>
<dbReference type="CDD" id="cd11070">
    <property type="entry name" value="CYP56-like"/>
    <property type="match status" value="1"/>
</dbReference>
<evidence type="ECO:0000256" key="1">
    <source>
        <dbReference type="ARBA" id="ARBA00001971"/>
    </source>
</evidence>
<evidence type="ECO:0000313" key="7">
    <source>
        <dbReference type="EMBL" id="KLU85227.1"/>
    </source>
</evidence>
<keyword evidence="4 5" id="KW-0408">Iron</keyword>
<reference evidence="9" key="1">
    <citation type="submission" date="2010-05" db="EMBL/GenBank/DDBJ databases">
        <title>The genome sequence of Magnaporthe poae strain ATCC 64411.</title>
        <authorList>
            <person name="Ma L.-J."/>
            <person name="Dead R."/>
            <person name="Young S."/>
            <person name="Zeng Q."/>
            <person name="Koehrsen M."/>
            <person name="Alvarado L."/>
            <person name="Berlin A."/>
            <person name="Chapman S.B."/>
            <person name="Chen Z."/>
            <person name="Freedman E."/>
            <person name="Gellesch M."/>
            <person name="Goldberg J."/>
            <person name="Griggs A."/>
            <person name="Gujja S."/>
            <person name="Heilman E.R."/>
            <person name="Heiman D."/>
            <person name="Hepburn T."/>
            <person name="Howarth C."/>
            <person name="Jen D."/>
            <person name="Larson L."/>
            <person name="Mehta T."/>
            <person name="Neiman D."/>
            <person name="Pearson M."/>
            <person name="Roberts A."/>
            <person name="Saif S."/>
            <person name="Shea T."/>
            <person name="Shenoy N."/>
            <person name="Sisk P."/>
            <person name="Stolte C."/>
            <person name="Sykes S."/>
            <person name="Walk T."/>
            <person name="White J."/>
            <person name="Yandava C."/>
            <person name="Haas B."/>
            <person name="Nusbaum C."/>
            <person name="Birren B."/>
        </authorList>
    </citation>
    <scope>NUCLEOTIDE SEQUENCE [LARGE SCALE GENOMIC DNA]</scope>
    <source>
        <strain evidence="9">ATCC 64411 / 73-15</strain>
    </source>
</reference>
<dbReference type="EMBL" id="ADBL01001008">
    <property type="status" value="NOT_ANNOTATED_CDS"/>
    <property type="molecule type" value="Genomic_DNA"/>
</dbReference>
<dbReference type="SUPFAM" id="SSF48264">
    <property type="entry name" value="Cytochrome P450"/>
    <property type="match status" value="1"/>
</dbReference>
<dbReference type="VEuPathDB" id="FungiDB:MAPG_04257"/>
<dbReference type="InterPro" id="IPR001128">
    <property type="entry name" value="Cyt_P450"/>
</dbReference>
<evidence type="ECO:0000256" key="4">
    <source>
        <dbReference type="ARBA" id="ARBA00023004"/>
    </source>
</evidence>
<dbReference type="InterPro" id="IPR002401">
    <property type="entry name" value="Cyt_P450_E_grp-I"/>
</dbReference>
<evidence type="ECO:0000313" key="9">
    <source>
        <dbReference type="Proteomes" id="UP000011715"/>
    </source>
</evidence>
<evidence type="ECO:0000256" key="3">
    <source>
        <dbReference type="ARBA" id="ARBA00022723"/>
    </source>
</evidence>
<protein>
    <recommendedName>
        <fullName evidence="10">Cytochrome P450-DIT2</fullName>
    </recommendedName>
</protein>
<dbReference type="EnsemblFungi" id="MAPG_04257T0">
    <property type="protein sequence ID" value="MAPG_04257T0"/>
    <property type="gene ID" value="MAPG_04257"/>
</dbReference>
<dbReference type="Gene3D" id="1.10.630.10">
    <property type="entry name" value="Cytochrome P450"/>
    <property type="match status" value="1"/>
</dbReference>
<evidence type="ECO:0000313" key="8">
    <source>
        <dbReference type="EnsemblFungi" id="MAPG_04257T0"/>
    </source>
</evidence>
<dbReference type="PRINTS" id="PR00385">
    <property type="entry name" value="P450"/>
</dbReference>
<dbReference type="STRING" id="644358.A0A0C4DW83"/>
<dbReference type="GO" id="GO:0020037">
    <property type="term" value="F:heme binding"/>
    <property type="evidence" value="ECO:0007669"/>
    <property type="project" value="InterPro"/>
</dbReference>
<comment type="cofactor">
    <cofactor evidence="1 5">
        <name>heme</name>
        <dbReference type="ChEBI" id="CHEBI:30413"/>
    </cofactor>
</comment>
<dbReference type="InterPro" id="IPR050121">
    <property type="entry name" value="Cytochrome_P450_monoxygenase"/>
</dbReference>
<accession>A0A0C4DW83</accession>
<dbReference type="AlphaFoldDB" id="A0A0C4DW83"/>
<reference evidence="7" key="2">
    <citation type="submission" date="2010-05" db="EMBL/GenBank/DDBJ databases">
        <title>The Genome Sequence of Magnaporthe poae strain ATCC 64411.</title>
        <authorList>
            <consortium name="The Broad Institute Genome Sequencing Platform"/>
            <consortium name="Broad Institute Genome Sequencing Center for Infectious Disease"/>
            <person name="Ma L.-J."/>
            <person name="Dead R."/>
            <person name="Young S."/>
            <person name="Zeng Q."/>
            <person name="Koehrsen M."/>
            <person name="Alvarado L."/>
            <person name="Berlin A."/>
            <person name="Chapman S.B."/>
            <person name="Chen Z."/>
            <person name="Freedman E."/>
            <person name="Gellesch M."/>
            <person name="Goldberg J."/>
            <person name="Griggs A."/>
            <person name="Gujja S."/>
            <person name="Heilman E.R."/>
            <person name="Heiman D."/>
            <person name="Hepburn T."/>
            <person name="Howarth C."/>
            <person name="Jen D."/>
            <person name="Larson L."/>
            <person name="Mehta T."/>
            <person name="Neiman D."/>
            <person name="Pearson M."/>
            <person name="Roberts A."/>
            <person name="Saif S."/>
            <person name="Shea T."/>
            <person name="Shenoy N."/>
            <person name="Sisk P."/>
            <person name="Stolte C."/>
            <person name="Sykes S."/>
            <person name="Walk T."/>
            <person name="White J."/>
            <person name="Yandava C."/>
            <person name="Haas B."/>
            <person name="Nusbaum C."/>
            <person name="Birren B."/>
        </authorList>
    </citation>
    <scope>NUCLEOTIDE SEQUENCE</scope>
    <source>
        <strain evidence="7">ATCC 64411</strain>
    </source>
</reference>
<keyword evidence="3 5" id="KW-0479">Metal-binding</keyword>
<reference evidence="7" key="3">
    <citation type="submission" date="2011-03" db="EMBL/GenBank/DDBJ databases">
        <title>Annotation of Magnaporthe poae ATCC 64411.</title>
        <authorList>
            <person name="Ma L.-J."/>
            <person name="Dead R."/>
            <person name="Young S.K."/>
            <person name="Zeng Q."/>
            <person name="Gargeya S."/>
            <person name="Fitzgerald M."/>
            <person name="Haas B."/>
            <person name="Abouelleil A."/>
            <person name="Alvarado L."/>
            <person name="Arachchi H.M."/>
            <person name="Berlin A."/>
            <person name="Brown A."/>
            <person name="Chapman S.B."/>
            <person name="Chen Z."/>
            <person name="Dunbar C."/>
            <person name="Freedman E."/>
            <person name="Gearin G."/>
            <person name="Gellesch M."/>
            <person name="Goldberg J."/>
            <person name="Griggs A."/>
            <person name="Gujja S."/>
            <person name="Heiman D."/>
            <person name="Howarth C."/>
            <person name="Larson L."/>
            <person name="Lui A."/>
            <person name="MacDonald P.J.P."/>
            <person name="Mehta T."/>
            <person name="Montmayeur A."/>
            <person name="Murphy C."/>
            <person name="Neiman D."/>
            <person name="Pearson M."/>
            <person name="Priest M."/>
            <person name="Roberts A."/>
            <person name="Saif S."/>
            <person name="Shea T."/>
            <person name="Shenoy N."/>
            <person name="Sisk P."/>
            <person name="Stolte C."/>
            <person name="Sykes S."/>
            <person name="Yandava C."/>
            <person name="Wortman J."/>
            <person name="Nusbaum C."/>
            <person name="Birren B."/>
        </authorList>
    </citation>
    <scope>NUCLEOTIDE SEQUENCE</scope>
    <source>
        <strain evidence="7">ATCC 64411</strain>
    </source>
</reference>